<name>A0ABW3WUJ7_9HYPH</name>
<dbReference type="InterPro" id="IPR000160">
    <property type="entry name" value="GGDEF_dom"/>
</dbReference>
<dbReference type="PANTHER" id="PTHR45138:SF9">
    <property type="entry name" value="DIGUANYLATE CYCLASE DGCM-RELATED"/>
    <property type="match status" value="1"/>
</dbReference>
<comment type="catalytic activity">
    <reaction evidence="2">
        <text>2 GTP = 3',3'-c-di-GMP + 2 diphosphate</text>
        <dbReference type="Rhea" id="RHEA:24898"/>
        <dbReference type="ChEBI" id="CHEBI:33019"/>
        <dbReference type="ChEBI" id="CHEBI:37565"/>
        <dbReference type="ChEBI" id="CHEBI:58805"/>
        <dbReference type="EC" id="2.7.7.65"/>
    </reaction>
</comment>
<dbReference type="InterPro" id="IPR029787">
    <property type="entry name" value="Nucleotide_cyclase"/>
</dbReference>
<proteinExistence type="predicted"/>
<dbReference type="InterPro" id="IPR050469">
    <property type="entry name" value="Diguanylate_Cyclase"/>
</dbReference>
<dbReference type="RefSeq" id="WP_238203057.1">
    <property type="nucleotide sequence ID" value="NZ_JBHTND010000002.1"/>
</dbReference>
<dbReference type="EC" id="2.7.7.65" evidence="1"/>
<sequence>MRMPTKPDIVAQIGLPPVVGDTFSLYDTEEAVLGKTDAMLSGLAQVAGGVQQLAEAYRRSYREQRRLVRMSDRMQLDLQKANHRLAEQQRDLQALNEALSSEIEHRTRLEAELRRLADTDDLTGAMTRRRFMELGQREWLRHERDRVPACLLMVDLDRFKRLNDEFGHAAGDAALICFVETCRSRLRKIDVIGRMGGEEFAILLAETGHDAGLMVAENLCRLVGETVVAWPGGKLALSVSIGVAAVEAGETLERVLNQADAALYAAKHAGRSCVRSARDLTTDMLPPP</sequence>
<organism evidence="5 6">
    <name type="scientific">Methylobacterium marchantiae</name>
    <dbReference type="NCBI Taxonomy" id="600331"/>
    <lineage>
        <taxon>Bacteria</taxon>
        <taxon>Pseudomonadati</taxon>
        <taxon>Pseudomonadota</taxon>
        <taxon>Alphaproteobacteria</taxon>
        <taxon>Hyphomicrobiales</taxon>
        <taxon>Methylobacteriaceae</taxon>
        <taxon>Methylobacterium</taxon>
    </lineage>
</organism>
<dbReference type="Gene3D" id="3.30.70.270">
    <property type="match status" value="1"/>
</dbReference>
<reference evidence="6" key="1">
    <citation type="journal article" date="2019" name="Int. J. Syst. Evol. Microbiol.">
        <title>The Global Catalogue of Microorganisms (GCM) 10K type strain sequencing project: providing services to taxonomists for standard genome sequencing and annotation.</title>
        <authorList>
            <consortium name="The Broad Institute Genomics Platform"/>
            <consortium name="The Broad Institute Genome Sequencing Center for Infectious Disease"/>
            <person name="Wu L."/>
            <person name="Ma J."/>
        </authorList>
    </citation>
    <scope>NUCLEOTIDE SEQUENCE [LARGE SCALE GENOMIC DNA]</scope>
    <source>
        <strain evidence="6">CCUG 56108</strain>
    </source>
</reference>
<dbReference type="SMART" id="SM00267">
    <property type="entry name" value="GGDEF"/>
    <property type="match status" value="1"/>
</dbReference>
<comment type="caution">
    <text evidence="5">The sequence shown here is derived from an EMBL/GenBank/DDBJ whole genome shotgun (WGS) entry which is preliminary data.</text>
</comment>
<dbReference type="PROSITE" id="PS50887">
    <property type="entry name" value="GGDEF"/>
    <property type="match status" value="1"/>
</dbReference>
<evidence type="ECO:0000256" key="1">
    <source>
        <dbReference type="ARBA" id="ARBA00012528"/>
    </source>
</evidence>
<evidence type="ECO:0000256" key="3">
    <source>
        <dbReference type="SAM" id="Coils"/>
    </source>
</evidence>
<dbReference type="Proteomes" id="UP001597176">
    <property type="component" value="Unassembled WGS sequence"/>
</dbReference>
<protein>
    <recommendedName>
        <fullName evidence="1">diguanylate cyclase</fullName>
        <ecNumber evidence="1">2.7.7.65</ecNumber>
    </recommendedName>
</protein>
<accession>A0ABW3WUJ7</accession>
<evidence type="ECO:0000313" key="6">
    <source>
        <dbReference type="Proteomes" id="UP001597176"/>
    </source>
</evidence>
<keyword evidence="3" id="KW-0175">Coiled coil</keyword>
<dbReference type="CDD" id="cd01949">
    <property type="entry name" value="GGDEF"/>
    <property type="match status" value="1"/>
</dbReference>
<gene>
    <name evidence="5" type="ORF">ACFQ4G_01775</name>
</gene>
<dbReference type="NCBIfam" id="TIGR00254">
    <property type="entry name" value="GGDEF"/>
    <property type="match status" value="1"/>
</dbReference>
<evidence type="ECO:0000313" key="5">
    <source>
        <dbReference type="EMBL" id="MFD1300311.1"/>
    </source>
</evidence>
<dbReference type="Pfam" id="PF00990">
    <property type="entry name" value="GGDEF"/>
    <property type="match status" value="1"/>
</dbReference>
<evidence type="ECO:0000259" key="4">
    <source>
        <dbReference type="PROSITE" id="PS50887"/>
    </source>
</evidence>
<dbReference type="SUPFAM" id="SSF55073">
    <property type="entry name" value="Nucleotide cyclase"/>
    <property type="match status" value="1"/>
</dbReference>
<dbReference type="InterPro" id="IPR043128">
    <property type="entry name" value="Rev_trsase/Diguanyl_cyclase"/>
</dbReference>
<dbReference type="PANTHER" id="PTHR45138">
    <property type="entry name" value="REGULATORY COMPONENTS OF SENSORY TRANSDUCTION SYSTEM"/>
    <property type="match status" value="1"/>
</dbReference>
<dbReference type="EMBL" id="JBHTND010000002">
    <property type="protein sequence ID" value="MFD1300311.1"/>
    <property type="molecule type" value="Genomic_DNA"/>
</dbReference>
<feature type="domain" description="GGDEF" evidence="4">
    <location>
        <begin position="147"/>
        <end position="279"/>
    </location>
</feature>
<keyword evidence="6" id="KW-1185">Reference proteome</keyword>
<evidence type="ECO:0000256" key="2">
    <source>
        <dbReference type="ARBA" id="ARBA00034247"/>
    </source>
</evidence>
<feature type="coiled-coil region" evidence="3">
    <location>
        <begin position="71"/>
        <end position="112"/>
    </location>
</feature>